<evidence type="ECO:0000313" key="5">
    <source>
        <dbReference type="EMBL" id="PRD42908.1"/>
    </source>
</evidence>
<dbReference type="SUPFAM" id="SSF53474">
    <property type="entry name" value="alpha/beta-Hydrolases"/>
    <property type="match status" value="1"/>
</dbReference>
<dbReference type="EC" id="3.1.1.-" evidence="3"/>
<dbReference type="Pfam" id="PF00135">
    <property type="entry name" value="COesterase"/>
    <property type="match status" value="1"/>
</dbReference>
<dbReference type="Gene3D" id="3.40.50.1820">
    <property type="entry name" value="alpha/beta hydrolase"/>
    <property type="match status" value="1"/>
</dbReference>
<reference evidence="5 6" key="1">
    <citation type="submission" date="2018-02" db="EMBL/GenBank/DDBJ databases">
        <title>The draft genome of Phyllobacterium sp. 1N-3.</title>
        <authorList>
            <person name="Liu L."/>
            <person name="Li L."/>
            <person name="Zhang X."/>
            <person name="Wang T."/>
            <person name="Liang L."/>
        </authorList>
    </citation>
    <scope>NUCLEOTIDE SEQUENCE [LARGE SCALE GENOMIC DNA]</scope>
    <source>
        <strain evidence="5 6">1N-3</strain>
    </source>
</reference>
<dbReference type="PANTHER" id="PTHR11559">
    <property type="entry name" value="CARBOXYLESTERASE"/>
    <property type="match status" value="1"/>
</dbReference>
<evidence type="ECO:0000313" key="6">
    <source>
        <dbReference type="Proteomes" id="UP000239434"/>
    </source>
</evidence>
<evidence type="ECO:0000256" key="2">
    <source>
        <dbReference type="ARBA" id="ARBA00022801"/>
    </source>
</evidence>
<comment type="similarity">
    <text evidence="1 3">Belongs to the type-B carboxylesterase/lipase family.</text>
</comment>
<feature type="domain" description="Carboxylesterase type B" evidence="4">
    <location>
        <begin position="2"/>
        <end position="212"/>
    </location>
</feature>
<keyword evidence="2 3" id="KW-0378">Hydrolase</keyword>
<dbReference type="EMBL" id="PVBR01000009">
    <property type="protein sequence ID" value="PRD42908.1"/>
    <property type="molecule type" value="Genomic_DNA"/>
</dbReference>
<dbReference type="GO" id="GO:0016787">
    <property type="term" value="F:hydrolase activity"/>
    <property type="evidence" value="ECO:0007669"/>
    <property type="project" value="UniProtKB-KW"/>
</dbReference>
<evidence type="ECO:0000256" key="3">
    <source>
        <dbReference type="RuleBase" id="RU361235"/>
    </source>
</evidence>
<keyword evidence="6" id="KW-1185">Reference proteome</keyword>
<evidence type="ECO:0000256" key="1">
    <source>
        <dbReference type="ARBA" id="ARBA00005964"/>
    </source>
</evidence>
<evidence type="ECO:0000259" key="4">
    <source>
        <dbReference type="Pfam" id="PF00135"/>
    </source>
</evidence>
<dbReference type="InterPro" id="IPR019826">
    <property type="entry name" value="Carboxylesterase_B_AS"/>
</dbReference>
<dbReference type="InterPro" id="IPR002018">
    <property type="entry name" value="CarbesteraseB"/>
</dbReference>
<comment type="caution">
    <text evidence="5">The sequence shown here is derived from an EMBL/GenBank/DDBJ whole genome shotgun (WGS) entry which is preliminary data.</text>
</comment>
<proteinExistence type="inferred from homology"/>
<name>A0A2S9IQV7_9HYPH</name>
<dbReference type="AlphaFoldDB" id="A0A2S9IQV7"/>
<dbReference type="Proteomes" id="UP000239434">
    <property type="component" value="Unassembled WGS sequence"/>
</dbReference>
<dbReference type="InterPro" id="IPR050309">
    <property type="entry name" value="Type-B_Carboxylest/Lipase"/>
</dbReference>
<dbReference type="PROSITE" id="PS00122">
    <property type="entry name" value="CARBOXYLESTERASE_B_1"/>
    <property type="match status" value="1"/>
</dbReference>
<sequence>MPVIVWFHGGGNFAGAGDAYDVSALTRAGNVIVVTLNYRLGVLGWLAHPGLDAEGHPFANYGLLDQQMALTWVRDNIAAFGGNPENVTIGGQSAGSFDVQAHMVSPLARGLFHGAILQSGVEEAAPLADAEALGVNFSEELGCGNNAQSVDCLRSIPASRILAVQGAEGKYPTNDGVVADGQIVPAVGLKAAFESGNFANVPVLSSTTQDEWNSLPGFNSMLPAGPRR</sequence>
<protein>
    <recommendedName>
        <fullName evidence="3">Carboxylic ester hydrolase</fullName>
        <ecNumber evidence="3">3.1.1.-</ecNumber>
    </recommendedName>
</protein>
<organism evidence="5 6">
    <name type="scientific">Phyllobacterium phragmitis</name>
    <dbReference type="NCBI Taxonomy" id="2670329"/>
    <lineage>
        <taxon>Bacteria</taxon>
        <taxon>Pseudomonadati</taxon>
        <taxon>Pseudomonadota</taxon>
        <taxon>Alphaproteobacteria</taxon>
        <taxon>Hyphomicrobiales</taxon>
        <taxon>Phyllobacteriaceae</taxon>
        <taxon>Phyllobacterium</taxon>
    </lineage>
</organism>
<accession>A0A2S9IQV7</accession>
<dbReference type="InterPro" id="IPR029058">
    <property type="entry name" value="AB_hydrolase_fold"/>
</dbReference>
<gene>
    <name evidence="5" type="ORF">C5748_14140</name>
</gene>